<keyword evidence="12" id="KW-1185">Reference proteome</keyword>
<dbReference type="NCBIfam" id="TIGR00916">
    <property type="entry name" value="2A0604s01"/>
    <property type="match status" value="1"/>
</dbReference>
<dbReference type="EMBL" id="JADIKM010000002">
    <property type="protein sequence ID" value="MFK2903792.1"/>
    <property type="molecule type" value="Genomic_DNA"/>
</dbReference>
<evidence type="ECO:0000256" key="1">
    <source>
        <dbReference type="ARBA" id="ARBA00004651"/>
    </source>
</evidence>
<comment type="subunit">
    <text evidence="9">Forms a complex with SecD. Part of the essential Sec protein translocation apparatus which comprises SecA, SecYEG and auxiliary proteins SecDF-YajC and YidC.</text>
</comment>
<dbReference type="Pfam" id="PF07549">
    <property type="entry name" value="Sec_GG"/>
    <property type="match status" value="1"/>
</dbReference>
<dbReference type="HAMAP" id="MF_01464_B">
    <property type="entry name" value="SecF_B"/>
    <property type="match status" value="1"/>
</dbReference>
<feature type="transmembrane region" description="Helical" evidence="9">
    <location>
        <begin position="253"/>
        <end position="271"/>
    </location>
</feature>
<evidence type="ECO:0000256" key="7">
    <source>
        <dbReference type="ARBA" id="ARBA00023010"/>
    </source>
</evidence>
<dbReference type="InterPro" id="IPR055344">
    <property type="entry name" value="SecD_SecF_C_bact"/>
</dbReference>
<keyword evidence="3 9" id="KW-1003">Cell membrane</keyword>
<evidence type="ECO:0000256" key="5">
    <source>
        <dbReference type="ARBA" id="ARBA00022927"/>
    </source>
</evidence>
<evidence type="ECO:0000259" key="10">
    <source>
        <dbReference type="Pfam" id="PF02355"/>
    </source>
</evidence>
<comment type="caution">
    <text evidence="9">Lacks conserved residue(s) required for the propagation of feature annotation.</text>
</comment>
<sequence length="325" mass="34997">MEIFNHNANVNFLGMRKYSIGIAVLLMIASVGLIATKGLNYALDFTGGISVEVAYAQPTDVGQVRATLQKHGFENPLVQSLGGSRQMSIRLQAKEDTGDKGEKGEKASGSVQADKVANDVLAALKTENPGVTMTSHSFVTSAVGDEVKSDGSIAAIFVIIGIGLYLWVRFERRFAIAALVTEVHDVLVTLGVIALVQREFDLTVLASVLAVIGYSINDKVVVFDRIRELFRLARKAEPEEILNRSINTTLSRTIITSLFTGITMAALYFIGGPAVEGFAVTMLIGIVVGTLSSIFVASPILLWLGVSKKDLMPVTKENPELARRP</sequence>
<evidence type="ECO:0000256" key="3">
    <source>
        <dbReference type="ARBA" id="ARBA00022475"/>
    </source>
</evidence>
<evidence type="ECO:0000256" key="9">
    <source>
        <dbReference type="HAMAP-Rule" id="MF_01464"/>
    </source>
</evidence>
<comment type="subcellular location">
    <subcellularLocation>
        <location evidence="1 9">Cell membrane</location>
        <topology evidence="1 9">Multi-pass membrane protein</topology>
    </subcellularLocation>
</comment>
<keyword evidence="8 9" id="KW-0472">Membrane</keyword>
<evidence type="ECO:0000256" key="6">
    <source>
        <dbReference type="ARBA" id="ARBA00022989"/>
    </source>
</evidence>
<dbReference type="InterPro" id="IPR022645">
    <property type="entry name" value="SecD/SecF_bac"/>
</dbReference>
<keyword evidence="7 9" id="KW-0811">Translocation</keyword>
<dbReference type="NCBIfam" id="TIGR00966">
    <property type="entry name" value="transloc_SecF"/>
    <property type="match status" value="1"/>
</dbReference>
<dbReference type="InterPro" id="IPR022646">
    <property type="entry name" value="SecD/SecF_CS"/>
</dbReference>
<dbReference type="Gene3D" id="1.20.1640.10">
    <property type="entry name" value="Multidrug efflux transporter AcrB transmembrane domain"/>
    <property type="match status" value="1"/>
</dbReference>
<dbReference type="SUPFAM" id="SSF82866">
    <property type="entry name" value="Multidrug efflux transporter AcrB transmembrane domain"/>
    <property type="match status" value="1"/>
</dbReference>
<feature type="transmembrane region" description="Helical" evidence="9">
    <location>
        <begin position="277"/>
        <end position="306"/>
    </location>
</feature>
<feature type="domain" description="Protein export membrane protein SecD/SecF C-terminal" evidence="10">
    <location>
        <begin position="123"/>
        <end position="305"/>
    </location>
</feature>
<keyword evidence="5 9" id="KW-0653">Protein transport</keyword>
<keyword evidence="4 9" id="KW-0812">Transmembrane</keyword>
<evidence type="ECO:0000256" key="4">
    <source>
        <dbReference type="ARBA" id="ARBA00022692"/>
    </source>
</evidence>
<name>A0ABW8JRQ5_9GAMM</name>
<dbReference type="PRINTS" id="PR01755">
    <property type="entry name" value="SECFTRNLCASE"/>
</dbReference>
<reference evidence="11 12" key="1">
    <citation type="submission" date="2020-10" db="EMBL/GenBank/DDBJ databases">
        <title>Phylogeny of dyella-like bacteria.</title>
        <authorList>
            <person name="Fu J."/>
        </authorList>
    </citation>
    <scope>NUCLEOTIDE SEQUENCE [LARGE SCALE GENOMIC DNA]</scope>
    <source>
        <strain evidence="11 12">Gsoil3046</strain>
    </source>
</reference>
<dbReference type="RefSeq" id="WP_404631665.1">
    <property type="nucleotide sequence ID" value="NZ_JADIKM010000002.1"/>
</dbReference>
<accession>A0ABW8JRQ5</accession>
<gene>
    <name evidence="9 11" type="primary">secF</name>
    <name evidence="11" type="ORF">ISP17_07440</name>
</gene>
<feature type="transmembrane region" description="Helical" evidence="9">
    <location>
        <begin position="18"/>
        <end position="36"/>
    </location>
</feature>
<proteinExistence type="inferred from homology"/>
<dbReference type="PANTHER" id="PTHR30081">
    <property type="entry name" value="PROTEIN-EXPORT MEMBRANE PROTEIN SEC"/>
    <property type="match status" value="1"/>
</dbReference>
<comment type="similarity">
    <text evidence="9">Belongs to the SecD/SecF family. SecF subfamily.</text>
</comment>
<organism evidence="11 12">
    <name type="scientific">Dyella ginsengisoli</name>
    <dbReference type="NCBI Taxonomy" id="363848"/>
    <lineage>
        <taxon>Bacteria</taxon>
        <taxon>Pseudomonadati</taxon>
        <taxon>Pseudomonadota</taxon>
        <taxon>Gammaproteobacteria</taxon>
        <taxon>Lysobacterales</taxon>
        <taxon>Rhodanobacteraceae</taxon>
        <taxon>Dyella</taxon>
    </lineage>
</organism>
<keyword evidence="6 9" id="KW-1133">Transmembrane helix</keyword>
<dbReference type="InterPro" id="IPR022813">
    <property type="entry name" value="SecD/SecF_arch_bac"/>
</dbReference>
<dbReference type="PANTHER" id="PTHR30081:SF8">
    <property type="entry name" value="PROTEIN TRANSLOCASE SUBUNIT SECF"/>
    <property type="match status" value="1"/>
</dbReference>
<dbReference type="InterPro" id="IPR048634">
    <property type="entry name" value="SecD_SecF_C"/>
</dbReference>
<comment type="function">
    <text evidence="9">Part of the Sec protein translocase complex. Interacts with the SecYEG preprotein conducting channel. SecDF uses the proton motive force (PMF) to complete protein translocation after the ATP-dependent function of SecA.</text>
</comment>
<dbReference type="Proteomes" id="UP001620460">
    <property type="component" value="Unassembled WGS sequence"/>
</dbReference>
<keyword evidence="2 9" id="KW-0813">Transport</keyword>
<comment type="caution">
    <text evidence="11">The sequence shown here is derived from an EMBL/GenBank/DDBJ whole genome shotgun (WGS) entry which is preliminary data.</text>
</comment>
<protein>
    <recommendedName>
        <fullName evidence="9">Protein-export membrane protein SecF</fullName>
    </recommendedName>
</protein>
<dbReference type="Pfam" id="PF02355">
    <property type="entry name" value="SecD_SecF_C"/>
    <property type="match status" value="1"/>
</dbReference>
<evidence type="ECO:0000313" key="11">
    <source>
        <dbReference type="EMBL" id="MFK2903792.1"/>
    </source>
</evidence>
<evidence type="ECO:0000313" key="12">
    <source>
        <dbReference type="Proteomes" id="UP001620460"/>
    </source>
</evidence>
<dbReference type="InterPro" id="IPR005665">
    <property type="entry name" value="SecF_bac"/>
</dbReference>
<evidence type="ECO:0000256" key="8">
    <source>
        <dbReference type="ARBA" id="ARBA00023136"/>
    </source>
</evidence>
<feature type="transmembrane region" description="Helical" evidence="9">
    <location>
        <begin position="151"/>
        <end position="168"/>
    </location>
</feature>
<evidence type="ECO:0000256" key="2">
    <source>
        <dbReference type="ARBA" id="ARBA00022448"/>
    </source>
</evidence>